<dbReference type="Proteomes" id="UP000291020">
    <property type="component" value="Unassembled WGS sequence"/>
</dbReference>
<reference evidence="6" key="1">
    <citation type="journal article" date="2017" name="PLoS ONE">
        <title>The Agassiz's desert tortoise genome provides a resource for the conservation of a threatened species.</title>
        <authorList>
            <person name="Tollis M."/>
            <person name="DeNardo D.F."/>
            <person name="Cornelius J.A."/>
            <person name="Dolby G.A."/>
            <person name="Edwards T."/>
            <person name="Henen B.T."/>
            <person name="Karl A.E."/>
            <person name="Murphy R.W."/>
            <person name="Kusumi K."/>
        </authorList>
    </citation>
    <scope>NUCLEOTIDE SEQUENCE [LARGE SCALE GENOMIC DNA]</scope>
</reference>
<dbReference type="PANTHER" id="PTHR14024:SF51">
    <property type="entry name" value="PERILIPIN-RELATED"/>
    <property type="match status" value="1"/>
</dbReference>
<dbReference type="Ensembl" id="ENSGAGT00000015035.1">
    <property type="protein sequence ID" value="ENSGAGP00000013131.1"/>
    <property type="gene ID" value="ENSGAGG00000010053.1"/>
</dbReference>
<protein>
    <recommendedName>
        <fullName evidence="4">Perilipin</fullName>
    </recommendedName>
</protein>
<sequence length="430" mass="46286">AEIEIAVIKRVTQLSVSNRVANLPLVSSTYDKVSATYTAAKEDHSLIKSVCGVAEMGAKTIATAAVGGVQPILTTLKPQIAAVNEYACKGLDKLEEKLPILQQPADKVISSTKELVSSTVTGTKDAVVGAVTEAKDVVTGIMGKTKETVQGSVDATRSVMTSSMSAVMESSVGQKVVSSIDTLLGKSEELVDFYLPITDEELVKLATSLEGFEVASVKQQRQPKSYYVRLGSLSTKLRQRAYQHSLGKVKQVGQSTKEALFQLQQTIDLVGNANHSLAVGPKLHDGQEKLNQMWQEWSRREIGASEDEDSAKPEVIESQTLAVSRSIIHHLQAICLTLVSSIQGLPANVQDQVQEILTGLEDLHASFSTAASFQDLSSSILSQSREKVAKAQESLNELLEYVVHNIPLTWIVGPFAPAGDSAVDDKVEKD</sequence>
<evidence type="ECO:0000256" key="4">
    <source>
        <dbReference type="PIRNR" id="PIRNR036881"/>
    </source>
</evidence>
<dbReference type="GO" id="GO:0005829">
    <property type="term" value="C:cytosol"/>
    <property type="evidence" value="ECO:0007669"/>
    <property type="project" value="TreeGrafter"/>
</dbReference>
<reference evidence="5" key="3">
    <citation type="submission" date="2025-09" db="UniProtKB">
        <authorList>
            <consortium name="Ensembl"/>
        </authorList>
    </citation>
    <scope>IDENTIFICATION</scope>
</reference>
<dbReference type="Gene3D" id="1.20.120.340">
    <property type="entry name" value="Flagellar protein FliS"/>
    <property type="match status" value="1"/>
</dbReference>
<dbReference type="GO" id="GO:0005811">
    <property type="term" value="C:lipid droplet"/>
    <property type="evidence" value="ECO:0007669"/>
    <property type="project" value="UniProtKB-SubCell"/>
</dbReference>
<dbReference type="GO" id="GO:0010890">
    <property type="term" value="P:positive regulation of triglyceride storage"/>
    <property type="evidence" value="ECO:0007669"/>
    <property type="project" value="TreeGrafter"/>
</dbReference>
<dbReference type="Pfam" id="PF03036">
    <property type="entry name" value="Perilipin"/>
    <property type="match status" value="1"/>
</dbReference>
<comment type="similarity">
    <text evidence="2 4">Belongs to the perilipin family.</text>
</comment>
<evidence type="ECO:0000256" key="3">
    <source>
        <dbReference type="ARBA" id="ARBA00022677"/>
    </source>
</evidence>
<dbReference type="PIRSF" id="PIRSF036881">
    <property type="entry name" value="PAT"/>
    <property type="match status" value="1"/>
</dbReference>
<comment type="subcellular location">
    <subcellularLocation>
        <location evidence="1">Lipid droplet</location>
    </subcellularLocation>
</comment>
<evidence type="ECO:0000256" key="2">
    <source>
        <dbReference type="ARBA" id="ARBA00006311"/>
    </source>
</evidence>
<dbReference type="Gene3D" id="3.30.720.170">
    <property type="entry name" value="Perilipin, alpha-beta domain"/>
    <property type="match status" value="1"/>
</dbReference>
<organism evidence="5 6">
    <name type="scientific">Gopherus agassizii</name>
    <name type="common">Agassiz's desert tortoise</name>
    <dbReference type="NCBI Taxonomy" id="38772"/>
    <lineage>
        <taxon>Eukaryota</taxon>
        <taxon>Metazoa</taxon>
        <taxon>Chordata</taxon>
        <taxon>Craniata</taxon>
        <taxon>Vertebrata</taxon>
        <taxon>Euteleostomi</taxon>
        <taxon>Archelosauria</taxon>
        <taxon>Testudinata</taxon>
        <taxon>Testudines</taxon>
        <taxon>Cryptodira</taxon>
        <taxon>Durocryptodira</taxon>
        <taxon>Testudinoidea</taxon>
        <taxon>Testudinidae</taxon>
        <taxon>Gopherus</taxon>
    </lineage>
</organism>
<dbReference type="InterPro" id="IPR004279">
    <property type="entry name" value="Perilipin"/>
</dbReference>
<dbReference type="GO" id="GO:0019915">
    <property type="term" value="P:lipid storage"/>
    <property type="evidence" value="ECO:0007669"/>
    <property type="project" value="TreeGrafter"/>
</dbReference>
<evidence type="ECO:0000313" key="5">
    <source>
        <dbReference type="Ensembl" id="ENSGAGP00000013131.1"/>
    </source>
</evidence>
<name>A0A452HE83_9SAUR</name>
<dbReference type="PANTHER" id="PTHR14024">
    <property type="entry name" value="PERILIPIN"/>
    <property type="match status" value="1"/>
</dbReference>
<dbReference type="AlphaFoldDB" id="A0A452HE83"/>
<proteinExistence type="inferred from homology"/>
<accession>A0A452HE83</accession>
<reference evidence="5" key="2">
    <citation type="submission" date="2025-08" db="UniProtKB">
        <authorList>
            <consortium name="Ensembl"/>
        </authorList>
    </citation>
    <scope>IDENTIFICATION</scope>
</reference>
<evidence type="ECO:0000313" key="6">
    <source>
        <dbReference type="Proteomes" id="UP000291020"/>
    </source>
</evidence>
<dbReference type="SUPFAM" id="SSF109775">
    <property type="entry name" value="Mannose-6-phosphate receptor binding protein 1 (Tip47), C-terminal domain"/>
    <property type="match status" value="1"/>
</dbReference>
<keyword evidence="3" id="KW-0551">Lipid droplet</keyword>
<keyword evidence="6" id="KW-1185">Reference proteome</keyword>
<evidence type="ECO:0000256" key="1">
    <source>
        <dbReference type="ARBA" id="ARBA00004502"/>
    </source>
</evidence>